<keyword evidence="3" id="KW-0677">Repeat</keyword>
<dbReference type="SUPFAM" id="SSF57667">
    <property type="entry name" value="beta-beta-alpha zinc fingers"/>
    <property type="match status" value="2"/>
</dbReference>
<dbReference type="PANTHER" id="PTHR14196">
    <property type="entry name" value="ODD-SKIPPED - RELATED"/>
    <property type="match status" value="1"/>
</dbReference>
<proteinExistence type="predicted"/>
<evidence type="ECO:0000256" key="4">
    <source>
        <dbReference type="ARBA" id="ARBA00022771"/>
    </source>
</evidence>
<dbReference type="FunFam" id="3.30.160.60:FF:000311">
    <property type="entry name" value="protein odd-skipped-related 2 isoform X1"/>
    <property type="match status" value="1"/>
</dbReference>
<keyword evidence="7" id="KW-0804">Transcription</keyword>
<gene>
    <name evidence="12" type="ORF">EG68_01743</name>
</gene>
<evidence type="ECO:0000256" key="3">
    <source>
        <dbReference type="ARBA" id="ARBA00022737"/>
    </source>
</evidence>
<dbReference type="GO" id="GO:0000977">
    <property type="term" value="F:RNA polymerase II transcription regulatory region sequence-specific DNA binding"/>
    <property type="evidence" value="ECO:0007669"/>
    <property type="project" value="TreeGrafter"/>
</dbReference>
<name>A0A8S9Z2W4_9TREM</name>
<keyword evidence="8" id="KW-0539">Nucleus</keyword>
<dbReference type="FunFam" id="3.30.160.60:FF:000446">
    <property type="entry name" value="Zinc finger protein"/>
    <property type="match status" value="1"/>
</dbReference>
<dbReference type="PROSITE" id="PS50157">
    <property type="entry name" value="ZINC_FINGER_C2H2_2"/>
    <property type="match status" value="3"/>
</dbReference>
<evidence type="ECO:0000313" key="13">
    <source>
        <dbReference type="Proteomes" id="UP000822476"/>
    </source>
</evidence>
<evidence type="ECO:0000256" key="2">
    <source>
        <dbReference type="ARBA" id="ARBA00022723"/>
    </source>
</evidence>
<evidence type="ECO:0000256" key="9">
    <source>
        <dbReference type="PROSITE-ProRule" id="PRU00042"/>
    </source>
</evidence>
<keyword evidence="4 9" id="KW-0863">Zinc-finger</keyword>
<accession>A0A8S9Z2W4</accession>
<keyword evidence="2" id="KW-0479">Metal-binding</keyword>
<comment type="subcellular location">
    <subcellularLocation>
        <location evidence="1">Nucleus</location>
    </subcellularLocation>
</comment>
<evidence type="ECO:0000256" key="1">
    <source>
        <dbReference type="ARBA" id="ARBA00004123"/>
    </source>
</evidence>
<evidence type="ECO:0000256" key="10">
    <source>
        <dbReference type="SAM" id="MobiDB-lite"/>
    </source>
</evidence>
<dbReference type="GO" id="GO:0005634">
    <property type="term" value="C:nucleus"/>
    <property type="evidence" value="ECO:0007669"/>
    <property type="project" value="UniProtKB-SubCell"/>
</dbReference>
<feature type="domain" description="C2H2-type" evidence="11">
    <location>
        <begin position="536"/>
        <end position="563"/>
    </location>
</feature>
<dbReference type="Gene3D" id="3.30.160.60">
    <property type="entry name" value="Classic Zinc Finger"/>
    <property type="match status" value="3"/>
</dbReference>
<keyword evidence="6" id="KW-0805">Transcription regulation</keyword>
<dbReference type="InterPro" id="IPR036236">
    <property type="entry name" value="Znf_C2H2_sf"/>
</dbReference>
<feature type="domain" description="C2H2-type" evidence="11">
    <location>
        <begin position="480"/>
        <end position="507"/>
    </location>
</feature>
<comment type="caution">
    <text evidence="12">The sequence shown here is derived from an EMBL/GenBank/DDBJ whole genome shotgun (WGS) entry which is preliminary data.</text>
</comment>
<dbReference type="Proteomes" id="UP000822476">
    <property type="component" value="Unassembled WGS sequence"/>
</dbReference>
<dbReference type="GO" id="GO:0008270">
    <property type="term" value="F:zinc ion binding"/>
    <property type="evidence" value="ECO:0007669"/>
    <property type="project" value="UniProtKB-KW"/>
</dbReference>
<keyword evidence="13" id="KW-1185">Reference proteome</keyword>
<evidence type="ECO:0000259" key="11">
    <source>
        <dbReference type="PROSITE" id="PS50157"/>
    </source>
</evidence>
<dbReference type="EMBL" id="JTDE01000495">
    <property type="protein sequence ID" value="KAF7261074.1"/>
    <property type="molecule type" value="Genomic_DNA"/>
</dbReference>
<dbReference type="InterPro" id="IPR013087">
    <property type="entry name" value="Znf_C2H2_type"/>
</dbReference>
<organism evidence="12 13">
    <name type="scientific">Paragonimus skrjabini miyazakii</name>
    <dbReference type="NCBI Taxonomy" id="59628"/>
    <lineage>
        <taxon>Eukaryota</taxon>
        <taxon>Metazoa</taxon>
        <taxon>Spiralia</taxon>
        <taxon>Lophotrochozoa</taxon>
        <taxon>Platyhelminthes</taxon>
        <taxon>Trematoda</taxon>
        <taxon>Digenea</taxon>
        <taxon>Plagiorchiida</taxon>
        <taxon>Troglotremata</taxon>
        <taxon>Troglotrematidae</taxon>
        <taxon>Paragonimus</taxon>
    </lineage>
</organism>
<dbReference type="AlphaFoldDB" id="A0A8S9Z2W4"/>
<feature type="domain" description="C2H2-type" evidence="11">
    <location>
        <begin position="508"/>
        <end position="535"/>
    </location>
</feature>
<evidence type="ECO:0000256" key="8">
    <source>
        <dbReference type="ARBA" id="ARBA00023242"/>
    </source>
</evidence>
<evidence type="ECO:0000256" key="7">
    <source>
        <dbReference type="ARBA" id="ARBA00023163"/>
    </source>
</evidence>
<feature type="region of interest" description="Disordered" evidence="10">
    <location>
        <begin position="99"/>
        <end position="164"/>
    </location>
</feature>
<evidence type="ECO:0000256" key="6">
    <source>
        <dbReference type="ARBA" id="ARBA00023015"/>
    </source>
</evidence>
<sequence length="589" mass="65999">MLPSTTVVNDCQLKHRTALQYLLEMARQMNVQTNHYSFSGPVTASGINPISDASEALANNSGENLPNMYPYFQSGLSQRTNSLLPGWSGERIRQGIHPSGIVKTTNGHYGHDMPSHPSTRMTNIRSPQQHQQLNQLSSSPCTSIGASDPRRAPPTLPTTHSPWPLSTVPDPYCVSMMLTWLRLLASTPSLWMNGPEEKTNSPLKSPETSGRRARSSRTENNSTVPKTTDDVHAMVCSSLVYKLYQSLYNFQQPNVFQHTVNSVTSPAAGNVKCPLSQDTTGLPTRQTIPLFGFSSDPVSSGDGWTHLQRSVPHLKTTTDNRQAVWREYSNSVTVPAPRSNAQKGSHMDTSSNHLLRLFATVDEATSPESYSSSRSSSGMPGNGWRTEIKTFMDGCTRMSSPRQKGFDFKNLAQSCVESDEGSKCTRKPFSDALFIDENKTRSKMNMSQNTSRIKIKCQNTQRRKREKPVQYTRRRTRKQYICRFCLRQFTKSYNLLIHERTHTNERPFPCDVCGKAFRRQDHLRDHRFTHSSRKPFPCEICGKGFCQSRTLALHRTTHQASNRTNLTTATGTLLSTTAGRKPASSAKWA</sequence>
<dbReference type="OrthoDB" id="9451254at2759"/>
<dbReference type="FunFam" id="3.30.160.60:FF:002571">
    <property type="entry name" value="Protein odd-skipped-related 2"/>
    <property type="match status" value="1"/>
</dbReference>
<keyword evidence="5" id="KW-0862">Zinc</keyword>
<feature type="compositionally biased region" description="Low complexity" evidence="10">
    <location>
        <begin position="126"/>
        <end position="140"/>
    </location>
</feature>
<protein>
    <recommendedName>
        <fullName evidence="11">C2H2-type domain-containing protein</fullName>
    </recommendedName>
</protein>
<dbReference type="PROSITE" id="PS00028">
    <property type="entry name" value="ZINC_FINGER_C2H2_1"/>
    <property type="match status" value="3"/>
</dbReference>
<feature type="compositionally biased region" description="Polar residues" evidence="10">
    <location>
        <begin position="116"/>
        <end position="125"/>
    </location>
</feature>
<dbReference type="PANTHER" id="PTHR14196:SF0">
    <property type="entry name" value="PROTEIN BOWEL"/>
    <property type="match status" value="1"/>
</dbReference>
<dbReference type="SMART" id="SM00355">
    <property type="entry name" value="ZnF_C2H2"/>
    <property type="match status" value="3"/>
</dbReference>
<dbReference type="GO" id="GO:0000981">
    <property type="term" value="F:DNA-binding transcription factor activity, RNA polymerase II-specific"/>
    <property type="evidence" value="ECO:0007669"/>
    <property type="project" value="TreeGrafter"/>
</dbReference>
<evidence type="ECO:0000313" key="12">
    <source>
        <dbReference type="EMBL" id="KAF7261074.1"/>
    </source>
</evidence>
<dbReference type="Pfam" id="PF00096">
    <property type="entry name" value="zf-C2H2"/>
    <property type="match status" value="2"/>
</dbReference>
<evidence type="ECO:0000256" key="5">
    <source>
        <dbReference type="ARBA" id="ARBA00022833"/>
    </source>
</evidence>
<feature type="region of interest" description="Disordered" evidence="10">
    <location>
        <begin position="191"/>
        <end position="226"/>
    </location>
</feature>
<reference evidence="12" key="1">
    <citation type="submission" date="2019-07" db="EMBL/GenBank/DDBJ databases">
        <title>Annotation for the trematode Paragonimus miyazaki's.</title>
        <authorList>
            <person name="Choi Y.-J."/>
        </authorList>
    </citation>
    <scope>NUCLEOTIDE SEQUENCE</scope>
    <source>
        <strain evidence="12">Japan</strain>
    </source>
</reference>
<dbReference type="InterPro" id="IPR050717">
    <property type="entry name" value="C2H2-ZF_Transcription_Reg"/>
</dbReference>